<dbReference type="EMBL" id="BJYZ01000006">
    <property type="protein sequence ID" value="GEO37293.1"/>
    <property type="molecule type" value="Genomic_DNA"/>
</dbReference>
<name>A0A512DLF1_9PROT</name>
<dbReference type="OrthoDB" id="276580at2"/>
<dbReference type="SMART" id="SM00873">
    <property type="entry name" value="B3_4"/>
    <property type="match status" value="1"/>
</dbReference>
<dbReference type="Pfam" id="PF03483">
    <property type="entry name" value="B3_4"/>
    <property type="match status" value="1"/>
</dbReference>
<keyword evidence="3" id="KW-1185">Reference proteome</keyword>
<sequence>MAAGKEFDFHFDEALRKRGVTGAYSLLLGADQGRTPPEEISSFVDGVVAGVRQRAVRDLIASDPVYAGFRELHKTFEVPTRKLFSASETLIRYVEKRGDIPRIGPLVDVYNAVSLETKLSLGAHDLAAVAGGISVRLTTGAERYHPVGAAEPEPVRPGEYGYIDGDGTGSPEVICRLEVRQSEKTKVTPATRDVFLIVQGNAATSPADVQAGHDRLTGLLQRFFGGEVVSLHRP</sequence>
<dbReference type="RefSeq" id="WP_052831959.1">
    <property type="nucleotide sequence ID" value="NZ_BJYZ01000006.1"/>
</dbReference>
<organism evidence="2 3">
    <name type="scientific">Skermanella aerolata</name>
    <dbReference type="NCBI Taxonomy" id="393310"/>
    <lineage>
        <taxon>Bacteria</taxon>
        <taxon>Pseudomonadati</taxon>
        <taxon>Pseudomonadota</taxon>
        <taxon>Alphaproteobacteria</taxon>
        <taxon>Rhodospirillales</taxon>
        <taxon>Azospirillaceae</taxon>
        <taxon>Skermanella</taxon>
    </lineage>
</organism>
<dbReference type="GO" id="GO:0004826">
    <property type="term" value="F:phenylalanine-tRNA ligase activity"/>
    <property type="evidence" value="ECO:0007669"/>
    <property type="project" value="InterPro"/>
</dbReference>
<dbReference type="AlphaFoldDB" id="A0A512DLF1"/>
<gene>
    <name evidence="2" type="ORF">SAE02_14410</name>
</gene>
<reference evidence="2 3" key="1">
    <citation type="submission" date="2019-07" db="EMBL/GenBank/DDBJ databases">
        <title>Whole genome shotgun sequence of Skermanella aerolata NBRC 106429.</title>
        <authorList>
            <person name="Hosoyama A."/>
            <person name="Uohara A."/>
            <person name="Ohji S."/>
            <person name="Ichikawa N."/>
        </authorList>
    </citation>
    <scope>NUCLEOTIDE SEQUENCE [LARGE SCALE GENOMIC DNA]</scope>
    <source>
        <strain evidence="2 3">NBRC 106429</strain>
    </source>
</reference>
<comment type="caution">
    <text evidence="2">The sequence shown here is derived from an EMBL/GenBank/DDBJ whole genome shotgun (WGS) entry which is preliminary data.</text>
</comment>
<accession>A0A512DLF1</accession>
<dbReference type="Proteomes" id="UP000321523">
    <property type="component" value="Unassembled WGS sequence"/>
</dbReference>
<dbReference type="GO" id="GO:0003723">
    <property type="term" value="F:RNA binding"/>
    <property type="evidence" value="ECO:0007669"/>
    <property type="project" value="InterPro"/>
</dbReference>
<dbReference type="SUPFAM" id="SSF56037">
    <property type="entry name" value="PheT/TilS domain"/>
    <property type="match status" value="1"/>
</dbReference>
<proteinExistence type="predicted"/>
<dbReference type="InterPro" id="IPR005146">
    <property type="entry name" value="B3/B4_tRNA-bd"/>
</dbReference>
<dbReference type="Gene3D" id="3.50.40.10">
    <property type="entry name" value="Phenylalanyl-trna Synthetase, Chain B, domain 3"/>
    <property type="match status" value="1"/>
</dbReference>
<feature type="domain" description="B3/B4 tRNA-binding" evidence="1">
    <location>
        <begin position="62"/>
        <end position="225"/>
    </location>
</feature>
<dbReference type="PANTHER" id="PTHR39209">
    <property type="match status" value="1"/>
</dbReference>
<evidence type="ECO:0000259" key="1">
    <source>
        <dbReference type="SMART" id="SM00873"/>
    </source>
</evidence>
<dbReference type="PANTHER" id="PTHR39209:SF2">
    <property type="entry name" value="CYTOPLASMIC PROTEIN"/>
    <property type="match status" value="1"/>
</dbReference>
<evidence type="ECO:0000313" key="2">
    <source>
        <dbReference type="EMBL" id="GEO37293.1"/>
    </source>
</evidence>
<evidence type="ECO:0000313" key="3">
    <source>
        <dbReference type="Proteomes" id="UP000321523"/>
    </source>
</evidence>
<dbReference type="InterPro" id="IPR020825">
    <property type="entry name" value="Phe-tRNA_synthase-like_B3/B4"/>
</dbReference>
<protein>
    <recommendedName>
        <fullName evidence="1">B3/B4 tRNA-binding domain-containing protein</fullName>
    </recommendedName>
</protein>